<dbReference type="HOGENOM" id="CLU_1141366_0_0_5"/>
<proteinExistence type="predicted"/>
<dbReference type="STRING" id="78245.Xaut_4680"/>
<keyword evidence="2" id="KW-1185">Reference proteome</keyword>
<gene>
    <name evidence="1" type="ordered locus">Xaut_4680</name>
</gene>
<dbReference type="Pfam" id="PF13489">
    <property type="entry name" value="Methyltransf_23"/>
    <property type="match status" value="1"/>
</dbReference>
<name>A7IPF4_XANP2</name>
<dbReference type="CDD" id="cd02440">
    <property type="entry name" value="AdoMet_MTases"/>
    <property type="match status" value="1"/>
</dbReference>
<organism evidence="1 2">
    <name type="scientific">Xanthobacter autotrophicus (strain ATCC BAA-1158 / Py2)</name>
    <dbReference type="NCBI Taxonomy" id="78245"/>
    <lineage>
        <taxon>Bacteria</taxon>
        <taxon>Pseudomonadati</taxon>
        <taxon>Pseudomonadota</taxon>
        <taxon>Alphaproteobacteria</taxon>
        <taxon>Hyphomicrobiales</taxon>
        <taxon>Xanthobacteraceae</taxon>
        <taxon>Xanthobacter</taxon>
    </lineage>
</organism>
<accession>A7IPF4</accession>
<keyword evidence="1" id="KW-0808">Transferase</keyword>
<reference evidence="1 2" key="1">
    <citation type="submission" date="2007-07" db="EMBL/GenBank/DDBJ databases">
        <title>Complete sequence of chromosome of Xanthobacter autotrophicus Py2.</title>
        <authorList>
            <consortium name="US DOE Joint Genome Institute"/>
            <person name="Copeland A."/>
            <person name="Lucas S."/>
            <person name="Lapidus A."/>
            <person name="Barry K."/>
            <person name="Glavina del Rio T."/>
            <person name="Hammon N."/>
            <person name="Israni S."/>
            <person name="Dalin E."/>
            <person name="Tice H."/>
            <person name="Pitluck S."/>
            <person name="Sims D."/>
            <person name="Brettin T."/>
            <person name="Bruce D."/>
            <person name="Detter J.C."/>
            <person name="Han C."/>
            <person name="Tapia R."/>
            <person name="Brainard J."/>
            <person name="Schmutz J."/>
            <person name="Larimer F."/>
            <person name="Land M."/>
            <person name="Hauser L."/>
            <person name="Kyrpides N."/>
            <person name="Kim E."/>
            <person name="Ensigns S.A."/>
            <person name="Richardson P."/>
        </authorList>
    </citation>
    <scope>NUCLEOTIDE SEQUENCE [LARGE SCALE GENOMIC DNA]</scope>
    <source>
        <strain evidence="2">ATCC BAA-1158 / Py2</strain>
    </source>
</reference>
<dbReference type="AlphaFoldDB" id="A7IPF4"/>
<dbReference type="eggNOG" id="COG2227">
    <property type="taxonomic scope" value="Bacteria"/>
</dbReference>
<protein>
    <submittedName>
        <fullName evidence="1">Methyltransferase type 11</fullName>
    </submittedName>
</protein>
<dbReference type="KEGG" id="xau:Xaut_4680"/>
<sequence length="260" mass="29141">MQVECQRPSWRLRWKEPHMTLNEAGNLSRYLDERYISANSDWHQDDSAWKFAHISNILDRNSIRPASLCEIGCGAGGIVELMARHLPDATVDGFEISPHAFAICQQRQAPNLTYTQGSPFDGGRHYDVSMAIDVIEHVEDPFAFARSMGRISTHQVLHIPLDMNALAVARGWVIEDARNHIGHLHYFTKATALSLLDECGLEVVDHFYTPWAIDQAGKTLKKRLAAFPRKVAFGLAPDAIVRLVGGWSLMVLTRTRSAPS</sequence>
<dbReference type="GO" id="GO:0008168">
    <property type="term" value="F:methyltransferase activity"/>
    <property type="evidence" value="ECO:0007669"/>
    <property type="project" value="UniProtKB-KW"/>
</dbReference>
<dbReference type="EMBL" id="CP000781">
    <property type="protein sequence ID" value="ABS69900.1"/>
    <property type="molecule type" value="Genomic_DNA"/>
</dbReference>
<evidence type="ECO:0000313" key="1">
    <source>
        <dbReference type="EMBL" id="ABS69900.1"/>
    </source>
</evidence>
<dbReference type="GO" id="GO:0032259">
    <property type="term" value="P:methylation"/>
    <property type="evidence" value="ECO:0007669"/>
    <property type="project" value="UniProtKB-KW"/>
</dbReference>
<dbReference type="InterPro" id="IPR029063">
    <property type="entry name" value="SAM-dependent_MTases_sf"/>
</dbReference>
<dbReference type="Gene3D" id="3.40.50.150">
    <property type="entry name" value="Vaccinia Virus protein VP39"/>
    <property type="match status" value="1"/>
</dbReference>
<keyword evidence="1" id="KW-0489">Methyltransferase</keyword>
<dbReference type="Proteomes" id="UP000002417">
    <property type="component" value="Chromosome"/>
</dbReference>
<evidence type="ECO:0000313" key="2">
    <source>
        <dbReference type="Proteomes" id="UP000002417"/>
    </source>
</evidence>
<dbReference type="SUPFAM" id="SSF53335">
    <property type="entry name" value="S-adenosyl-L-methionine-dependent methyltransferases"/>
    <property type="match status" value="1"/>
</dbReference>